<accession>A0A4P7XCW5</accession>
<keyword evidence="3" id="KW-1185">Reference proteome</keyword>
<dbReference type="KEGG" id="hmi:soil367_00785"/>
<dbReference type="AlphaFoldDB" id="A0A4P7XCW5"/>
<evidence type="ECO:0000313" key="3">
    <source>
        <dbReference type="Proteomes" id="UP000298049"/>
    </source>
</evidence>
<dbReference type="Proteomes" id="UP000298049">
    <property type="component" value="Chromosome"/>
</dbReference>
<keyword evidence="1" id="KW-0812">Transmembrane</keyword>
<evidence type="ECO:0000313" key="2">
    <source>
        <dbReference type="EMBL" id="QCF24606.1"/>
    </source>
</evidence>
<dbReference type="OrthoDB" id="6197550at2"/>
<dbReference type="RefSeq" id="WP_136545974.1">
    <property type="nucleotide sequence ID" value="NZ_CP031093.1"/>
</dbReference>
<name>A0A4P7XCW5_9ALTE</name>
<reference evidence="2 3" key="1">
    <citation type="submission" date="2018-07" db="EMBL/GenBank/DDBJ databases">
        <title>Marsedoiliclastica nanhaica gen. nov. sp. nov., a novel marine hydrocarbonoclastic bacterium isolated from an in-situ enriched hydrocarbon-degrading consortium in deep-sea sediment.</title>
        <authorList>
            <person name="Dong C."/>
            <person name="Ma T."/>
            <person name="Liu R."/>
            <person name="Shao Z."/>
        </authorList>
    </citation>
    <scope>NUCLEOTIDE SEQUENCE [LARGE SCALE GENOMIC DNA]</scope>
    <source>
        <strain evidence="3">soil36-7</strain>
    </source>
</reference>
<sequence>MAAFIKQLDPDRLKTVATFAAAMPLQHAPKAVVFAAAGFVMYDWLCFIAAIIIAATIAFGAFGTWMGLKLLRRLNDDRFSRVFNIVLTLPAMRLIWQALS</sequence>
<evidence type="ECO:0000256" key="1">
    <source>
        <dbReference type="SAM" id="Phobius"/>
    </source>
</evidence>
<keyword evidence="1" id="KW-1133">Transmembrane helix</keyword>
<feature type="transmembrane region" description="Helical" evidence="1">
    <location>
        <begin position="32"/>
        <end position="62"/>
    </location>
</feature>
<gene>
    <name evidence="2" type="ORF">soil367_00785</name>
</gene>
<organism evidence="2 3">
    <name type="scientific">Hydrocarboniclastica marina</name>
    <dbReference type="NCBI Taxonomy" id="2259620"/>
    <lineage>
        <taxon>Bacteria</taxon>
        <taxon>Pseudomonadati</taxon>
        <taxon>Pseudomonadota</taxon>
        <taxon>Gammaproteobacteria</taxon>
        <taxon>Alteromonadales</taxon>
        <taxon>Alteromonadaceae</taxon>
        <taxon>Hydrocarboniclastica</taxon>
    </lineage>
</organism>
<proteinExistence type="predicted"/>
<dbReference type="EMBL" id="CP031093">
    <property type="protein sequence ID" value="QCF24606.1"/>
    <property type="molecule type" value="Genomic_DNA"/>
</dbReference>
<protein>
    <submittedName>
        <fullName evidence="2">Uncharacterized protein</fullName>
    </submittedName>
</protein>
<keyword evidence="1" id="KW-0472">Membrane</keyword>